<sequence length="247" mass="28159">MQRSKLLIKSLSNNTTNTTQNWRSQIKHTHLISQISSVLLQRHNWPSLLQTLNLKSNLTPSLFLQILNTTETQPQISLDFFKWAIKNAAFQPDLTVQCRMARLLIGSGFVNPSKPILNSLLENNPPAQIVQSLLMSYAKDVKYCSSESLVVFDCVLGWYCEKGLCFQALEVFNLTRDLTPGGSKLFSNRSYNTLLNALQENDEVKPGLCLYAVMIRHMVLIDGFTWRILAKIFRKQQKVDAMLTFSE</sequence>
<name>A0ACB9E5M7_CICIN</name>
<dbReference type="EMBL" id="CM042012">
    <property type="protein sequence ID" value="KAI3754087.1"/>
    <property type="molecule type" value="Genomic_DNA"/>
</dbReference>
<reference evidence="1 2" key="2">
    <citation type="journal article" date="2022" name="Mol. Ecol. Resour.">
        <title>The genomes of chicory, endive, great burdock and yacon provide insights into Asteraceae paleo-polyploidization history and plant inulin production.</title>
        <authorList>
            <person name="Fan W."/>
            <person name="Wang S."/>
            <person name="Wang H."/>
            <person name="Wang A."/>
            <person name="Jiang F."/>
            <person name="Liu H."/>
            <person name="Zhao H."/>
            <person name="Xu D."/>
            <person name="Zhang Y."/>
        </authorList>
    </citation>
    <scope>NUCLEOTIDE SEQUENCE [LARGE SCALE GENOMIC DNA]</scope>
    <source>
        <strain evidence="2">cv. Punajuju</strain>
        <tissue evidence="1">Leaves</tissue>
    </source>
</reference>
<dbReference type="Proteomes" id="UP001055811">
    <property type="component" value="Linkage Group LG04"/>
</dbReference>
<reference evidence="2" key="1">
    <citation type="journal article" date="2022" name="Mol. Ecol. Resour.">
        <title>The genomes of chicory, endive, great burdock and yacon provide insights into Asteraceae palaeo-polyploidization history and plant inulin production.</title>
        <authorList>
            <person name="Fan W."/>
            <person name="Wang S."/>
            <person name="Wang H."/>
            <person name="Wang A."/>
            <person name="Jiang F."/>
            <person name="Liu H."/>
            <person name="Zhao H."/>
            <person name="Xu D."/>
            <person name="Zhang Y."/>
        </authorList>
    </citation>
    <scope>NUCLEOTIDE SEQUENCE [LARGE SCALE GENOMIC DNA]</scope>
    <source>
        <strain evidence="2">cv. Punajuju</strain>
    </source>
</reference>
<gene>
    <name evidence="1" type="ORF">L2E82_26214</name>
</gene>
<evidence type="ECO:0000313" key="2">
    <source>
        <dbReference type="Proteomes" id="UP001055811"/>
    </source>
</evidence>
<protein>
    <submittedName>
        <fullName evidence="1">Uncharacterized protein</fullName>
    </submittedName>
</protein>
<proteinExistence type="predicted"/>
<organism evidence="1 2">
    <name type="scientific">Cichorium intybus</name>
    <name type="common">Chicory</name>
    <dbReference type="NCBI Taxonomy" id="13427"/>
    <lineage>
        <taxon>Eukaryota</taxon>
        <taxon>Viridiplantae</taxon>
        <taxon>Streptophyta</taxon>
        <taxon>Embryophyta</taxon>
        <taxon>Tracheophyta</taxon>
        <taxon>Spermatophyta</taxon>
        <taxon>Magnoliopsida</taxon>
        <taxon>eudicotyledons</taxon>
        <taxon>Gunneridae</taxon>
        <taxon>Pentapetalae</taxon>
        <taxon>asterids</taxon>
        <taxon>campanulids</taxon>
        <taxon>Asterales</taxon>
        <taxon>Asteraceae</taxon>
        <taxon>Cichorioideae</taxon>
        <taxon>Cichorieae</taxon>
        <taxon>Cichoriinae</taxon>
        <taxon>Cichorium</taxon>
    </lineage>
</organism>
<evidence type="ECO:0000313" key="1">
    <source>
        <dbReference type="EMBL" id="KAI3754087.1"/>
    </source>
</evidence>
<accession>A0ACB9E5M7</accession>
<keyword evidence="2" id="KW-1185">Reference proteome</keyword>
<comment type="caution">
    <text evidence="1">The sequence shown here is derived from an EMBL/GenBank/DDBJ whole genome shotgun (WGS) entry which is preliminary data.</text>
</comment>